<dbReference type="Proteomes" id="UP001596406">
    <property type="component" value="Unassembled WGS sequence"/>
</dbReference>
<reference evidence="4 5" key="1">
    <citation type="journal article" date="2019" name="Int. J. Syst. Evol. Microbiol.">
        <title>The Global Catalogue of Microorganisms (GCM) 10K type strain sequencing project: providing services to taxonomists for standard genome sequencing and annotation.</title>
        <authorList>
            <consortium name="The Broad Institute Genomics Platform"/>
            <consortium name="The Broad Institute Genome Sequencing Center for Infectious Disease"/>
            <person name="Wu L."/>
            <person name="Ma J."/>
        </authorList>
    </citation>
    <scope>NUCLEOTIDE SEQUENCE [LARGE SCALE GENOMIC DNA]</scope>
    <source>
        <strain evidence="4 5">PSRA2</strain>
    </source>
</reference>
<dbReference type="Pfam" id="PF26293">
    <property type="entry name" value="DUF7855_C"/>
    <property type="match status" value="1"/>
</dbReference>
<gene>
    <name evidence="4" type="ORF">ACFQHK_12055</name>
</gene>
<proteinExistence type="predicted"/>
<feature type="domain" description="DUF7855" evidence="2">
    <location>
        <begin position="1"/>
        <end position="62"/>
    </location>
</feature>
<dbReference type="InterPro" id="IPR057177">
    <property type="entry name" value="DUF7855_N"/>
</dbReference>
<feature type="compositionally biased region" description="Basic and acidic residues" evidence="1">
    <location>
        <begin position="100"/>
        <end position="112"/>
    </location>
</feature>
<feature type="region of interest" description="Disordered" evidence="1">
    <location>
        <begin position="93"/>
        <end position="112"/>
    </location>
</feature>
<dbReference type="Pfam" id="PF25253">
    <property type="entry name" value="DUF7855"/>
    <property type="match status" value="1"/>
</dbReference>
<protein>
    <submittedName>
        <fullName evidence="4">Uncharacterized protein</fullName>
    </submittedName>
</protein>
<keyword evidence="5" id="KW-1185">Reference proteome</keyword>
<evidence type="ECO:0000313" key="4">
    <source>
        <dbReference type="EMBL" id="MFC6837239.1"/>
    </source>
</evidence>
<evidence type="ECO:0000256" key="1">
    <source>
        <dbReference type="SAM" id="MobiDB-lite"/>
    </source>
</evidence>
<feature type="domain" description="DUF7855" evidence="3">
    <location>
        <begin position="66"/>
        <end position="112"/>
    </location>
</feature>
<sequence length="112" mass="12595">MLLVIAHSRAARGSLRNVHRAHEECVVQRFGRVALFEPTELAAFHALRLREKHPGSVELSWVAPFNEFDAVPERVRRAARAYEARERRSLPYAAFAAGSDHPDPEALAGRDL</sequence>
<dbReference type="InterPro" id="IPR058577">
    <property type="entry name" value="DUF7855_C"/>
</dbReference>
<organism evidence="4 5">
    <name type="scientific">Halomarina ordinaria</name>
    <dbReference type="NCBI Taxonomy" id="3033939"/>
    <lineage>
        <taxon>Archaea</taxon>
        <taxon>Methanobacteriati</taxon>
        <taxon>Methanobacteriota</taxon>
        <taxon>Stenosarchaea group</taxon>
        <taxon>Halobacteria</taxon>
        <taxon>Halobacteriales</taxon>
        <taxon>Natronomonadaceae</taxon>
        <taxon>Halomarina</taxon>
    </lineage>
</organism>
<dbReference type="EMBL" id="JBHSXM010000001">
    <property type="protein sequence ID" value="MFC6837239.1"/>
    <property type="molecule type" value="Genomic_DNA"/>
</dbReference>
<evidence type="ECO:0000259" key="2">
    <source>
        <dbReference type="Pfam" id="PF25253"/>
    </source>
</evidence>
<accession>A0ABD5UA48</accession>
<dbReference type="AlphaFoldDB" id="A0ABD5UA48"/>
<dbReference type="RefSeq" id="WP_304448906.1">
    <property type="nucleotide sequence ID" value="NZ_JARRAH010000001.1"/>
</dbReference>
<comment type="caution">
    <text evidence="4">The sequence shown here is derived from an EMBL/GenBank/DDBJ whole genome shotgun (WGS) entry which is preliminary data.</text>
</comment>
<evidence type="ECO:0000259" key="3">
    <source>
        <dbReference type="Pfam" id="PF26293"/>
    </source>
</evidence>
<name>A0ABD5UA48_9EURY</name>
<evidence type="ECO:0000313" key="5">
    <source>
        <dbReference type="Proteomes" id="UP001596406"/>
    </source>
</evidence>